<dbReference type="PROSITE" id="PS51257">
    <property type="entry name" value="PROKAR_LIPOPROTEIN"/>
    <property type="match status" value="1"/>
</dbReference>
<dbReference type="Proteomes" id="UP001374803">
    <property type="component" value="Chromosome"/>
</dbReference>
<reference evidence="6" key="1">
    <citation type="submission" date="2021-12" db="EMBL/GenBank/DDBJ databases">
        <title>Discovery of the Pendulisporaceae a myxobacterial family with distinct sporulation behavior and unique specialized metabolism.</title>
        <authorList>
            <person name="Garcia R."/>
            <person name="Popoff A."/>
            <person name="Bader C.D."/>
            <person name="Loehr J."/>
            <person name="Walesch S."/>
            <person name="Walt C."/>
            <person name="Boldt J."/>
            <person name="Bunk B."/>
            <person name="Haeckl F.J.F.P.J."/>
            <person name="Gunesch A.P."/>
            <person name="Birkelbach J."/>
            <person name="Nuebel U."/>
            <person name="Pietschmann T."/>
            <person name="Bach T."/>
            <person name="Mueller R."/>
        </authorList>
    </citation>
    <scope>NUCLEOTIDE SEQUENCE</scope>
    <source>
        <strain evidence="6">MSr11367</strain>
    </source>
</reference>
<dbReference type="InterPro" id="IPR032514">
    <property type="entry name" value="GtaA_central"/>
</dbReference>
<evidence type="ECO:0000256" key="1">
    <source>
        <dbReference type="SAM" id="MobiDB-lite"/>
    </source>
</evidence>
<dbReference type="InterPro" id="IPR052743">
    <property type="entry name" value="Glutaminase_GtaA"/>
</dbReference>
<dbReference type="InterPro" id="IPR032515">
    <property type="entry name" value="DUF4964"/>
</dbReference>
<dbReference type="Pfam" id="PF17168">
    <property type="entry name" value="DUF5127"/>
    <property type="match status" value="1"/>
</dbReference>
<feature type="chain" id="PRO_5045781596" evidence="2">
    <location>
        <begin position="25"/>
        <end position="750"/>
    </location>
</feature>
<feature type="domain" description="Glutaminase A N-terminal" evidence="5">
    <location>
        <begin position="152"/>
        <end position="379"/>
    </location>
</feature>
<dbReference type="InterPro" id="IPR008928">
    <property type="entry name" value="6-hairpin_glycosidase_sf"/>
</dbReference>
<keyword evidence="2" id="KW-0732">Signal</keyword>
<dbReference type="Pfam" id="PF16335">
    <property type="entry name" value="GtaA_6_Hairpin"/>
    <property type="match status" value="1"/>
</dbReference>
<gene>
    <name evidence="6" type="ORF">LVJ94_20370</name>
</gene>
<sequence>MNPTPPKRCIAIFATALPTMAALAACSSTDSPARSNGQDDSGAQSALDAGGDSAQSALEAGGDSAAETPPPFIPPAIQAWRAPAYPLIASDPYFSIWSFSDNLCQSWPRHWTGSTQALESMVRVDGRSYRLMGLAPDGVPCATQTSVKVTPTRTVYEFIAANVNVRLTFLSPRLTDDLDVFSRSASYVTWEVRANDGKPHDVAVYFDNSAESVVDTASQQVTWDAVTVDGMLVHRMGTVEQPVLQKKGDNLRIDWGYLHQAAPAAPGVKQVVAADVDTRGAFAANQELPGSDDPRKPRAANDAWPVMATTFALPGVGAEWTSRTLLLAYDDEYAIEHMGTRLRPYWRRNGAGAVDLVKAAQSDYAALRTRSEAFDADFVEDLEHAGGANLVRIGALAYRQAMAAHKLVAGADGKPLFFSKENFSNGCIATVDVTYPSAPLYLLLNPTLLEGMLAPIADYAASTRWRFDFAPHDLGTYPIANGQVYGGGETSEENQMPVEESANMVLLFAALAKAQGNTDFATRYWSLLVKWSAYLEKTGFDPGSQLCTDDFAGHLAHNVNLSAKAIVALGAYAQLLEARSMTEEAARVRGVAKDFATKWLEQANDGDHTRLAFDKAGTWSQKYNLVWDRILGLGLFPDSVAQKELAYARTRMLAYGLPLDNRETYTKLDWTIWTATLTGNRADFDTLVAPVAQFLNDTPDRVPMSDWFMTSDAHQRGFQARSVVGGVFIPLLYDGPTWQKWRNRGARSAK</sequence>
<protein>
    <submittedName>
        <fullName evidence="6">DUF4965 domain-containing protein</fullName>
    </submittedName>
</protein>
<dbReference type="InterPro" id="IPR033433">
    <property type="entry name" value="GtaA_N"/>
</dbReference>
<organism evidence="6 7">
    <name type="scientific">Pendulispora rubella</name>
    <dbReference type="NCBI Taxonomy" id="2741070"/>
    <lineage>
        <taxon>Bacteria</taxon>
        <taxon>Pseudomonadati</taxon>
        <taxon>Myxococcota</taxon>
        <taxon>Myxococcia</taxon>
        <taxon>Myxococcales</taxon>
        <taxon>Sorangiineae</taxon>
        <taxon>Pendulisporaceae</taxon>
        <taxon>Pendulispora</taxon>
    </lineage>
</organism>
<feature type="region of interest" description="Disordered" evidence="1">
    <location>
        <begin position="28"/>
        <end position="73"/>
    </location>
</feature>
<evidence type="ECO:0000256" key="2">
    <source>
        <dbReference type="SAM" id="SignalP"/>
    </source>
</evidence>
<evidence type="ECO:0000259" key="4">
    <source>
        <dbReference type="Pfam" id="PF16335"/>
    </source>
</evidence>
<feature type="signal peptide" evidence="2">
    <location>
        <begin position="1"/>
        <end position="24"/>
    </location>
</feature>
<evidence type="ECO:0000259" key="3">
    <source>
        <dbReference type="Pfam" id="PF16334"/>
    </source>
</evidence>
<keyword evidence="7" id="KW-1185">Reference proteome</keyword>
<feature type="compositionally biased region" description="Polar residues" evidence="1">
    <location>
        <begin position="28"/>
        <end position="44"/>
    </location>
</feature>
<feature type="domain" description="Glutaminase A central" evidence="4">
    <location>
        <begin position="387"/>
        <end position="730"/>
    </location>
</feature>
<dbReference type="PANTHER" id="PTHR31987:SF1">
    <property type="entry name" value="GLUTAMINASE A"/>
    <property type="match status" value="1"/>
</dbReference>
<feature type="domain" description="DUF4964" evidence="3">
    <location>
        <begin position="79"/>
        <end position="134"/>
    </location>
</feature>
<dbReference type="PANTHER" id="PTHR31987">
    <property type="entry name" value="GLUTAMINASE A-RELATED"/>
    <property type="match status" value="1"/>
</dbReference>
<dbReference type="Pfam" id="PF16334">
    <property type="entry name" value="DUF4964"/>
    <property type="match status" value="1"/>
</dbReference>
<proteinExistence type="predicted"/>
<dbReference type="SUPFAM" id="SSF48208">
    <property type="entry name" value="Six-hairpin glycosidases"/>
    <property type="match status" value="1"/>
</dbReference>
<dbReference type="RefSeq" id="WP_394839243.1">
    <property type="nucleotide sequence ID" value="NZ_CP089929.1"/>
</dbReference>
<evidence type="ECO:0000313" key="6">
    <source>
        <dbReference type="EMBL" id="WXB09573.1"/>
    </source>
</evidence>
<evidence type="ECO:0000259" key="5">
    <source>
        <dbReference type="Pfam" id="PF17168"/>
    </source>
</evidence>
<name>A0ABZ2LF48_9BACT</name>
<dbReference type="EMBL" id="CP089983">
    <property type="protein sequence ID" value="WXB09573.1"/>
    <property type="molecule type" value="Genomic_DNA"/>
</dbReference>
<evidence type="ECO:0000313" key="7">
    <source>
        <dbReference type="Proteomes" id="UP001374803"/>
    </source>
</evidence>
<accession>A0ABZ2LF48</accession>